<dbReference type="InterPro" id="IPR022464">
    <property type="entry name" value="Strep_pil_isopept_link"/>
</dbReference>
<keyword evidence="2" id="KW-0134">Cell wall</keyword>
<dbReference type="InterPro" id="IPR011252">
    <property type="entry name" value="Fibrogen-bd_dom1"/>
</dbReference>
<dbReference type="PROSITE" id="PS50847">
    <property type="entry name" value="GRAM_POS_ANCHORING"/>
    <property type="match status" value="1"/>
</dbReference>
<dbReference type="NCBIfam" id="TIGR03786">
    <property type="entry name" value="strep_pil_rpt"/>
    <property type="match status" value="6"/>
</dbReference>
<keyword evidence="11" id="KW-1185">Reference proteome</keyword>
<dbReference type="Pfam" id="PF00746">
    <property type="entry name" value="Gram_pos_anchor"/>
    <property type="match status" value="1"/>
</dbReference>
<dbReference type="GO" id="GO:0007155">
    <property type="term" value="P:cell adhesion"/>
    <property type="evidence" value="ECO:0007669"/>
    <property type="project" value="InterPro"/>
</dbReference>
<evidence type="ECO:0000256" key="7">
    <source>
        <dbReference type="SAM" id="Phobius"/>
    </source>
</evidence>
<keyword evidence="5" id="KW-0572">Peptidoglycan-anchor</keyword>
<feature type="compositionally biased region" description="Basic and acidic residues" evidence="6">
    <location>
        <begin position="2040"/>
        <end position="2049"/>
    </location>
</feature>
<accession>A0A1L8SW08</accession>
<dbReference type="Pfam" id="PF12892">
    <property type="entry name" value="FctA"/>
    <property type="match status" value="6"/>
</dbReference>
<evidence type="ECO:0000256" key="4">
    <source>
        <dbReference type="ARBA" id="ARBA00022729"/>
    </source>
</evidence>
<dbReference type="SUPFAM" id="SSF49478">
    <property type="entry name" value="Cna protein B-type domain"/>
    <property type="match status" value="1"/>
</dbReference>
<comment type="subcellular location">
    <subcellularLocation>
        <location evidence="1">Secreted</location>
        <location evidence="1">Cell wall</location>
    </subcellularLocation>
</comment>
<reference evidence="10 11" key="1">
    <citation type="submission" date="2014-12" db="EMBL/GenBank/DDBJ databases">
        <title>Draft genome sequences of 29 type strains of Enterococci.</title>
        <authorList>
            <person name="Zhong Z."/>
            <person name="Sun Z."/>
            <person name="Liu W."/>
            <person name="Zhang W."/>
            <person name="Zhang H."/>
        </authorList>
    </citation>
    <scope>NUCLEOTIDE SEQUENCE [LARGE SCALE GENOMIC DNA]</scope>
    <source>
        <strain evidence="10 11">DSM 22802</strain>
    </source>
</reference>
<dbReference type="STRING" id="319970.RV00_GL001646"/>
<dbReference type="InterPro" id="IPR038174">
    <property type="entry name" value="Strep_pil_link_sf"/>
</dbReference>
<dbReference type="SUPFAM" id="SSF49401">
    <property type="entry name" value="Bacterial adhesins"/>
    <property type="match status" value="5"/>
</dbReference>
<dbReference type="NCBIfam" id="TIGR01167">
    <property type="entry name" value="LPXTG_anchor"/>
    <property type="match status" value="1"/>
</dbReference>
<dbReference type="InterPro" id="IPR013783">
    <property type="entry name" value="Ig-like_fold"/>
</dbReference>
<evidence type="ECO:0000256" key="2">
    <source>
        <dbReference type="ARBA" id="ARBA00022512"/>
    </source>
</evidence>
<dbReference type="InterPro" id="IPR019931">
    <property type="entry name" value="LPXTG_anchor"/>
</dbReference>
<dbReference type="InterPro" id="IPR008456">
    <property type="entry name" value="Collagen-bd_dom"/>
</dbReference>
<dbReference type="Pfam" id="PF17802">
    <property type="entry name" value="SpaA"/>
    <property type="match status" value="2"/>
</dbReference>
<keyword evidence="7" id="KW-1133">Transmembrane helix</keyword>
<keyword evidence="4 8" id="KW-0732">Signal</keyword>
<evidence type="ECO:0000313" key="10">
    <source>
        <dbReference type="EMBL" id="OJG36287.1"/>
    </source>
</evidence>
<feature type="transmembrane region" description="Helical" evidence="7">
    <location>
        <begin position="2100"/>
        <end position="2118"/>
    </location>
</feature>
<dbReference type="Gene3D" id="2.60.40.1280">
    <property type="match status" value="2"/>
</dbReference>
<dbReference type="InterPro" id="IPR041033">
    <property type="entry name" value="SpaA_PFL_dom_1"/>
</dbReference>
<dbReference type="GO" id="GO:0005518">
    <property type="term" value="F:collagen binding"/>
    <property type="evidence" value="ECO:0007669"/>
    <property type="project" value="InterPro"/>
</dbReference>
<dbReference type="Proteomes" id="UP000183700">
    <property type="component" value="Unassembled WGS sequence"/>
</dbReference>
<feature type="compositionally biased region" description="Polar residues" evidence="6">
    <location>
        <begin position="2076"/>
        <end position="2094"/>
    </location>
</feature>
<dbReference type="OrthoDB" id="2193641at2"/>
<evidence type="ECO:0000313" key="11">
    <source>
        <dbReference type="Proteomes" id="UP000183700"/>
    </source>
</evidence>
<dbReference type="Gene3D" id="2.60.40.10">
    <property type="entry name" value="Immunoglobulins"/>
    <property type="match status" value="2"/>
</dbReference>
<feature type="region of interest" description="Disordered" evidence="6">
    <location>
        <begin position="2040"/>
        <end position="2095"/>
    </location>
</feature>
<feature type="chain" id="PRO_5009880308" description="Gram-positive cocci surface proteins LPxTG domain-containing protein" evidence="8">
    <location>
        <begin position="30"/>
        <end position="2124"/>
    </location>
</feature>
<keyword evidence="3" id="KW-0964">Secreted</keyword>
<dbReference type="Pfam" id="PF05737">
    <property type="entry name" value="Collagen_bind"/>
    <property type="match status" value="2"/>
</dbReference>
<dbReference type="RefSeq" id="WP_071861535.1">
    <property type="nucleotide sequence ID" value="NZ_JBHLVS010000031.1"/>
</dbReference>
<comment type="caution">
    <text evidence="10">The sequence shown here is derived from an EMBL/GenBank/DDBJ whole genome shotgun (WGS) entry which is preliminary data.</text>
</comment>
<keyword evidence="7" id="KW-0472">Membrane</keyword>
<evidence type="ECO:0000256" key="8">
    <source>
        <dbReference type="SAM" id="SignalP"/>
    </source>
</evidence>
<proteinExistence type="predicted"/>
<protein>
    <recommendedName>
        <fullName evidence="9">Gram-positive cocci surface proteins LPxTG domain-containing protein</fullName>
    </recommendedName>
</protein>
<gene>
    <name evidence="10" type="ORF">RV00_GL001646</name>
</gene>
<dbReference type="Gene3D" id="2.60.40.740">
    <property type="match status" value="3"/>
</dbReference>
<evidence type="ECO:0000256" key="3">
    <source>
        <dbReference type="ARBA" id="ARBA00022525"/>
    </source>
</evidence>
<evidence type="ECO:0000256" key="6">
    <source>
        <dbReference type="SAM" id="MobiDB-lite"/>
    </source>
</evidence>
<dbReference type="InterPro" id="IPR008966">
    <property type="entry name" value="Adhesion_dom_sf"/>
</dbReference>
<sequence length="2124" mass="237316">MKMKVLKRLCSLAAIFSIIAGLVPAQMFAETTEEAATVVVTDAVIKDPEEQEVTKNNRLAPKSNVKLELDWSLSKTTLIEDGAKAAYTLPSNLTYPEQSGELSGVGSYEVKNKQVIFTFDQNYSLMEDGQAPDFSSAKFYEGIVTLNAQTTGEELEEEPVDFGKNIVKTLYYDKKVDPVADPLKEKEKTEAAVRAQTETIQPQAHEPNLNTRGVKLFTNIKITDFDDNEFSETNPAGQDANIKIHFDWVLDDEEKILNGDNFTYTLPNYFSIHNTLVNQPLTNGDKEVLGHFSLGKDGVLVVTFNKEAEKLVQRAGTIDLRTQLSITTENEIVEIPTGITGEDGKDITIKIPVAKADITKKGIIEKDNSVTWTIILNEERRELKNALVKEYFPEGLELWYHLDAQVKNDAGVWEKAPDGLITAWKDNNDNTYNYRFSKDGMNKPVKITIKMKITDKEKRSFTNRVTITGDNFAANKAEATVAFNENKNYKRCNGYDLTKGTFDWEVKATYKNKGGVMKDWLYNRYKNPETDPNVVVNHYLVEGSIEVTDEAGEKVPNSKWSLSTDEKDFVKKNGKYIHFTLLFEDPGVYIIKYSSQSFEVPAPIKTSFGNTVVIQDGESNKEEISIGENTNVDGTIGVGKTASNKDYKNNTIDWKVDINTKGVEMNNAVITDHYTTLAGNNKSALQLIESSMKLVENNGSENNVTLERDKDYRLDHLDGDPDFKEGFVITLIGNYEKTTSTIYLTYQTHFFVDEQPQNATGATLMFVNSAVVNYTDAKDEGHTDGAETSTWVHSTYKYNGVKYGKYLREGEKVDSAFHHKNPVTEQAAEENSVYWTALFNTWQTKVPKNTVIKEALGDGQELKELVIYDVELYKGAMDGTLAVETLGDKWDKDDYKYEVIDGIPTITILKEKNKPFAVFVSAKASDELHRYKNKATMSTDGDDMVIEGLVEKSEKTKWIDKSGTQGTDSDYRKINWSVVVNKDAHKILDPVIKDTIKMNQQSFVYDNDKNVVVKVYKAKKIGSTNNFEKDGAAIEFAKGKEPIVSMDSDKGTQTLEISLGESIDTAYIIEYQTMLDPEIQNGEKISNSAAISGKDIQFHETTKEVIVKSTDGEGTSSGINGVLMFRKLDEKGALITSSPAFFDLYRRDKDGNLSLLMQDIEVQGDKIIQGNDKVDKLSNLRYGDYSIKESKAPEGYIKDEQQHDFTISKDSVEHTFSLNNKKDVQTTDIQLKAKKVLNGRDLTENEFSFVLKDKAGTELQTKSNAADGTITFDKLDYDKKGDYTYTISEVIPAEKDKAAGMTYDKTVFDVTVKVTEKEGKLTAVADYKKVEKDKVPTFTNEFTPANRPSNASIVLNAKKVLNGRDLVKDEFSFVLKDKDGTVLQTKSNAANGTITFDELNYTEIGEHNYTISEVIPEGEAKETGITYDEKVYSVTVTVSEKEDKLSATAVYKDADNKEVEEAIFTNKYKALPTDINLKAKKVLEGRDLTENEFSFVLKDKDGTLLQTKKNTADGMITFDKLDYDKKGDYTYTISEVIPEDEAKETGITYDEKVYNVTVKVEEKAGQLSATAVYKDADNKEVDEVVFTNEYKALPTDISLKAKKVLEGRDLTENEFSFVLKDEAGAVLQTKKNMVDGMITFDKLDYDAEGDYNYTISEVIPAEKETGITYDKKVYNVTVKVKEKAGQLSATAVYKDADNKEVDEAVFTNNYKALPTDISLKAKKILEGRDLTENEFSFILKGKHSQTKKNAANGTITFDELNYTEIGEHNYTISEVIPEDEAKETGITYDEKVYNVTVKVEEKAGQLSATAVYKDADNKEVDEVVFTNNYKALPTEISLKAKKVFDGRKLTENEFSFVLKDKDGTVQTKKNAADGAITFDKLNYDKVGEHNYTISEVIPADKEDGMTYDETVYNVTVKVEEKAGQLSATAVYKDADNKEVDEAIFKNIFKETPNKPKDPKYGEILLKKVDGDSGEALAKAEFKLIDADKKVIAEKIITGTDGTVLIKGLNDGEYQLIETQAPDGYKLDATPIKFVVKNSQADKKEVEKKNNRTTLPGTGGDEADNGSSNNSSKRRSTYTVNNETNSASSRSLPKTGSSSNIGLIILGLFFLSVVSLVYIGKRKKV</sequence>
<evidence type="ECO:0000256" key="1">
    <source>
        <dbReference type="ARBA" id="ARBA00004191"/>
    </source>
</evidence>
<feature type="domain" description="Gram-positive cocci surface proteins LPxTG" evidence="9">
    <location>
        <begin position="2091"/>
        <end position="2124"/>
    </location>
</feature>
<evidence type="ECO:0000259" key="9">
    <source>
        <dbReference type="PROSITE" id="PS50847"/>
    </source>
</evidence>
<evidence type="ECO:0000256" key="5">
    <source>
        <dbReference type="ARBA" id="ARBA00023088"/>
    </source>
</evidence>
<name>A0A1L8SW08_9ENTE</name>
<keyword evidence="7" id="KW-0812">Transmembrane</keyword>
<feature type="signal peptide" evidence="8">
    <location>
        <begin position="1"/>
        <end position="29"/>
    </location>
</feature>
<dbReference type="Gene3D" id="2.60.40.3050">
    <property type="match status" value="6"/>
</dbReference>
<organism evidence="10 11">
    <name type="scientific">Enterococcus devriesei</name>
    <dbReference type="NCBI Taxonomy" id="319970"/>
    <lineage>
        <taxon>Bacteria</taxon>
        <taxon>Bacillati</taxon>
        <taxon>Bacillota</taxon>
        <taxon>Bacilli</taxon>
        <taxon>Lactobacillales</taxon>
        <taxon>Enterococcaceae</taxon>
        <taxon>Enterococcus</taxon>
    </lineage>
</organism>
<dbReference type="EMBL" id="JXKM01000003">
    <property type="protein sequence ID" value="OJG36287.1"/>
    <property type="molecule type" value="Genomic_DNA"/>
</dbReference>